<dbReference type="InterPro" id="IPR000210">
    <property type="entry name" value="BTB/POZ_dom"/>
</dbReference>
<dbReference type="Gene3D" id="3.30.710.10">
    <property type="entry name" value="Potassium Channel Kv1.1, Chain A"/>
    <property type="match status" value="1"/>
</dbReference>
<organism evidence="2 3">
    <name type="scientific">Daphnia pulex</name>
    <name type="common">Water flea</name>
    <dbReference type="NCBI Taxonomy" id="6669"/>
    <lineage>
        <taxon>Eukaryota</taxon>
        <taxon>Metazoa</taxon>
        <taxon>Ecdysozoa</taxon>
        <taxon>Arthropoda</taxon>
        <taxon>Crustacea</taxon>
        <taxon>Branchiopoda</taxon>
        <taxon>Diplostraca</taxon>
        <taxon>Cladocera</taxon>
        <taxon>Anomopoda</taxon>
        <taxon>Daphniidae</taxon>
        <taxon>Daphnia</taxon>
    </lineage>
</organism>
<reference evidence="2 3" key="1">
    <citation type="journal article" date="2011" name="Science">
        <title>The ecoresponsive genome of Daphnia pulex.</title>
        <authorList>
            <person name="Colbourne J.K."/>
            <person name="Pfrender M.E."/>
            <person name="Gilbert D."/>
            <person name="Thomas W.K."/>
            <person name="Tucker A."/>
            <person name="Oakley T.H."/>
            <person name="Tokishita S."/>
            <person name="Aerts A."/>
            <person name="Arnold G.J."/>
            <person name="Basu M.K."/>
            <person name="Bauer D.J."/>
            <person name="Caceres C.E."/>
            <person name="Carmel L."/>
            <person name="Casola C."/>
            <person name="Choi J.H."/>
            <person name="Detter J.C."/>
            <person name="Dong Q."/>
            <person name="Dusheyko S."/>
            <person name="Eads B.D."/>
            <person name="Frohlich T."/>
            <person name="Geiler-Samerotte K.A."/>
            <person name="Gerlach D."/>
            <person name="Hatcher P."/>
            <person name="Jogdeo S."/>
            <person name="Krijgsveld J."/>
            <person name="Kriventseva E.V."/>
            <person name="Kultz D."/>
            <person name="Laforsch C."/>
            <person name="Lindquist E."/>
            <person name="Lopez J."/>
            <person name="Manak J.R."/>
            <person name="Muller J."/>
            <person name="Pangilinan J."/>
            <person name="Patwardhan R.P."/>
            <person name="Pitluck S."/>
            <person name="Pritham E.J."/>
            <person name="Rechtsteiner A."/>
            <person name="Rho M."/>
            <person name="Rogozin I.B."/>
            <person name="Sakarya O."/>
            <person name="Salamov A."/>
            <person name="Schaack S."/>
            <person name="Shapiro H."/>
            <person name="Shiga Y."/>
            <person name="Skalitzky C."/>
            <person name="Smith Z."/>
            <person name="Souvorov A."/>
            <person name="Sung W."/>
            <person name="Tang Z."/>
            <person name="Tsuchiya D."/>
            <person name="Tu H."/>
            <person name="Vos H."/>
            <person name="Wang M."/>
            <person name="Wolf Y.I."/>
            <person name="Yamagata H."/>
            <person name="Yamada T."/>
            <person name="Ye Y."/>
            <person name="Shaw J.R."/>
            <person name="Andrews J."/>
            <person name="Crease T.J."/>
            <person name="Tang H."/>
            <person name="Lucas S.M."/>
            <person name="Robertson H.M."/>
            <person name="Bork P."/>
            <person name="Koonin E.V."/>
            <person name="Zdobnov E.M."/>
            <person name="Grigoriev I.V."/>
            <person name="Lynch M."/>
            <person name="Boore J.L."/>
        </authorList>
    </citation>
    <scope>NUCLEOTIDE SEQUENCE [LARGE SCALE GENOMIC DNA]</scope>
</reference>
<dbReference type="OrthoDB" id="10249567at2759"/>
<protein>
    <recommendedName>
        <fullName evidence="1">BTB domain-containing protein</fullName>
    </recommendedName>
</protein>
<dbReference type="HOGENOM" id="CLU_1005636_0_0_1"/>
<proteinExistence type="predicted"/>
<dbReference type="InParanoid" id="E9GCE1"/>
<dbReference type="eggNOG" id="KOG1987">
    <property type="taxonomic scope" value="Eukaryota"/>
</dbReference>
<dbReference type="CDD" id="cd18186">
    <property type="entry name" value="BTB_POZ_ZBTB_KLHL-like"/>
    <property type="match status" value="1"/>
</dbReference>
<dbReference type="PROSITE" id="PS50097">
    <property type="entry name" value="BTB"/>
    <property type="match status" value="1"/>
</dbReference>
<evidence type="ECO:0000259" key="1">
    <source>
        <dbReference type="PROSITE" id="PS50097"/>
    </source>
</evidence>
<dbReference type="Proteomes" id="UP000000305">
    <property type="component" value="Unassembled WGS sequence"/>
</dbReference>
<evidence type="ECO:0000313" key="2">
    <source>
        <dbReference type="EMBL" id="EFX82531.1"/>
    </source>
</evidence>
<name>E9GCE1_DAPPU</name>
<dbReference type="SUPFAM" id="SSF54695">
    <property type="entry name" value="POZ domain"/>
    <property type="match status" value="1"/>
</dbReference>
<dbReference type="InterPro" id="IPR011333">
    <property type="entry name" value="SKP1/BTB/POZ_sf"/>
</dbReference>
<accession>E9GCE1</accession>
<keyword evidence="3" id="KW-1185">Reference proteome</keyword>
<dbReference type="PhylomeDB" id="E9GCE1"/>
<dbReference type="KEGG" id="dpx:DAPPUDRAFT_316272"/>
<dbReference type="SMART" id="SM00225">
    <property type="entry name" value="BTB"/>
    <property type="match status" value="1"/>
</dbReference>
<dbReference type="Pfam" id="PF00651">
    <property type="entry name" value="BTB"/>
    <property type="match status" value="1"/>
</dbReference>
<dbReference type="EMBL" id="GL732539">
    <property type="protein sequence ID" value="EFX82531.1"/>
    <property type="molecule type" value="Genomic_DNA"/>
</dbReference>
<gene>
    <name evidence="2" type="ORF">DAPPUDRAFT_316272</name>
</gene>
<sequence length="271" mass="30532">MASKTTVTPQMIVPYEWILENVGEEPMTITSKMILFRGEKVFRAGLKNHARNPFLFLMAVDLGKMGMKVEDVTYGIQGSGIGPAKMEKMSKENIGNEENLQLFTIKLAEKVSGSCTFSFRICIEGAYPGYSYQLCDRLAKDQLWAAKEELNLADVDFVVKDKIFPAHKAILAARSPVFADEFQKKPLDFPRIRMDDMEPSTVENFLHFIYTGEPMGTLADEDLQELANRYGLTTLTSLCKVALKKNDVMQMEKVRKSLNSNAEELSSSKIM</sequence>
<feature type="domain" description="BTB" evidence="1">
    <location>
        <begin position="153"/>
        <end position="213"/>
    </location>
</feature>
<dbReference type="PANTHER" id="PTHR24413">
    <property type="entry name" value="SPECKLE-TYPE POZ PROTEIN"/>
    <property type="match status" value="1"/>
</dbReference>
<evidence type="ECO:0000313" key="3">
    <source>
        <dbReference type="Proteomes" id="UP000000305"/>
    </source>
</evidence>
<dbReference type="AlphaFoldDB" id="E9GCE1"/>